<keyword evidence="1" id="KW-1133">Transmembrane helix</keyword>
<protein>
    <submittedName>
        <fullName evidence="2">Uncharacterized protein</fullName>
    </submittedName>
</protein>
<dbReference type="RefSeq" id="WP_034643677.1">
    <property type="nucleotide sequence ID" value="NZ_CBCSJC010000027.1"/>
</dbReference>
<dbReference type="AlphaFoldDB" id="A0A073JQE3"/>
<evidence type="ECO:0000313" key="2">
    <source>
        <dbReference type="EMBL" id="KEK17304.1"/>
    </source>
</evidence>
<evidence type="ECO:0000256" key="1">
    <source>
        <dbReference type="SAM" id="Phobius"/>
    </source>
</evidence>
<keyword evidence="1" id="KW-0812">Transmembrane</keyword>
<name>A0A073JQE3_9BACI</name>
<gene>
    <name evidence="2" type="ORF">BAMA_15875</name>
</gene>
<reference evidence="2 3" key="1">
    <citation type="submission" date="2014-06" db="EMBL/GenBank/DDBJ databases">
        <title>Draft genome sequence of Bacillus manliponensis JCM 15802 (MCCC 1A00708).</title>
        <authorList>
            <person name="Lai Q."/>
            <person name="Liu Y."/>
            <person name="Shao Z."/>
        </authorList>
    </citation>
    <scope>NUCLEOTIDE SEQUENCE [LARGE SCALE GENOMIC DNA]</scope>
    <source>
        <strain evidence="2 3">JCM 15802</strain>
    </source>
</reference>
<keyword evidence="1" id="KW-0472">Membrane</keyword>
<dbReference type="EMBL" id="JOTN01000033">
    <property type="protein sequence ID" value="KEK17304.1"/>
    <property type="molecule type" value="Genomic_DNA"/>
</dbReference>
<evidence type="ECO:0000313" key="3">
    <source>
        <dbReference type="Proteomes" id="UP000027822"/>
    </source>
</evidence>
<feature type="transmembrane region" description="Helical" evidence="1">
    <location>
        <begin position="7"/>
        <end position="25"/>
    </location>
</feature>
<accession>A0A073JQE3</accession>
<proteinExistence type="predicted"/>
<dbReference type="Proteomes" id="UP000027822">
    <property type="component" value="Unassembled WGS sequence"/>
</dbReference>
<feature type="transmembrane region" description="Helical" evidence="1">
    <location>
        <begin position="37"/>
        <end position="67"/>
    </location>
</feature>
<organism evidence="2 3">
    <name type="scientific">Bacillus manliponensis</name>
    <dbReference type="NCBI Taxonomy" id="574376"/>
    <lineage>
        <taxon>Bacteria</taxon>
        <taxon>Bacillati</taxon>
        <taxon>Bacillota</taxon>
        <taxon>Bacilli</taxon>
        <taxon>Bacillales</taxon>
        <taxon>Bacillaceae</taxon>
        <taxon>Bacillus</taxon>
        <taxon>Bacillus cereus group</taxon>
    </lineage>
</organism>
<keyword evidence="3" id="KW-1185">Reference proteome</keyword>
<comment type="caution">
    <text evidence="2">The sequence shown here is derived from an EMBL/GenBank/DDBJ whole genome shotgun (WGS) entry which is preliminary data.</text>
</comment>
<sequence>MQFSKKNISFIIIGILFIIAFLNSLRGFDGTATGIGFVIGYTITQTVILSIIIILMAAIIFPIVWVVKKITK</sequence>